<keyword evidence="4" id="KW-0735">Signal-anchor</keyword>
<evidence type="ECO:0000256" key="8">
    <source>
        <dbReference type="SAM" id="Coils"/>
    </source>
</evidence>
<evidence type="ECO:0000256" key="4">
    <source>
        <dbReference type="ARBA" id="ARBA00022968"/>
    </source>
</evidence>
<feature type="compositionally biased region" description="Basic and acidic residues" evidence="9">
    <location>
        <begin position="259"/>
        <end position="275"/>
    </location>
</feature>
<keyword evidence="12" id="KW-1185">Reference proteome</keyword>
<dbReference type="AlphaFoldDB" id="A0A8C9RMV9"/>
<dbReference type="GeneTree" id="ENSGT00530000063675"/>
<dbReference type="PANTHER" id="PTHR15896">
    <property type="entry name" value="GOLGI PHOSPHOPROTEIN 2/GP73-RELATED"/>
    <property type="match status" value="1"/>
</dbReference>
<feature type="transmembrane region" description="Helical" evidence="10">
    <location>
        <begin position="16"/>
        <end position="34"/>
    </location>
</feature>
<evidence type="ECO:0000256" key="3">
    <source>
        <dbReference type="ARBA" id="ARBA00022692"/>
    </source>
</evidence>
<evidence type="ECO:0000256" key="1">
    <source>
        <dbReference type="ARBA" id="ARBA00004606"/>
    </source>
</evidence>
<protein>
    <submittedName>
        <fullName evidence="11">Golgi membrane protein 1</fullName>
    </submittedName>
</protein>
<evidence type="ECO:0000256" key="6">
    <source>
        <dbReference type="ARBA" id="ARBA00023054"/>
    </source>
</evidence>
<dbReference type="PANTHER" id="PTHR15896:SF8">
    <property type="entry name" value="GOLGI MEMBRANE PROTEIN 1"/>
    <property type="match status" value="1"/>
</dbReference>
<gene>
    <name evidence="11" type="primary">GOLM1</name>
</gene>
<feature type="region of interest" description="Disordered" evidence="9">
    <location>
        <begin position="183"/>
        <end position="285"/>
    </location>
</feature>
<comment type="subcellular location">
    <subcellularLocation>
        <location evidence="1">Membrane</location>
        <topology evidence="1">Single-pass type II membrane protein</topology>
    </subcellularLocation>
</comment>
<dbReference type="RefSeq" id="XP_018614444.1">
    <property type="nucleotide sequence ID" value="XM_018758928.1"/>
</dbReference>
<keyword evidence="6 8" id="KW-0175">Coiled coil</keyword>
<dbReference type="CTD" id="51280"/>
<organism evidence="11 12">
    <name type="scientific">Scleropages formosus</name>
    <name type="common">Asian bonytongue</name>
    <name type="synonym">Osteoglossum formosum</name>
    <dbReference type="NCBI Taxonomy" id="113540"/>
    <lineage>
        <taxon>Eukaryota</taxon>
        <taxon>Metazoa</taxon>
        <taxon>Chordata</taxon>
        <taxon>Craniata</taxon>
        <taxon>Vertebrata</taxon>
        <taxon>Euteleostomi</taxon>
        <taxon>Actinopterygii</taxon>
        <taxon>Neopterygii</taxon>
        <taxon>Teleostei</taxon>
        <taxon>Osteoglossocephala</taxon>
        <taxon>Osteoglossomorpha</taxon>
        <taxon>Osteoglossiformes</taxon>
        <taxon>Osteoglossidae</taxon>
        <taxon>Scleropages</taxon>
    </lineage>
</organism>
<reference evidence="11" key="3">
    <citation type="submission" date="2025-09" db="UniProtKB">
        <authorList>
            <consortium name="Ensembl"/>
        </authorList>
    </citation>
    <scope>IDENTIFICATION</scope>
</reference>
<evidence type="ECO:0000256" key="7">
    <source>
        <dbReference type="ARBA" id="ARBA00023136"/>
    </source>
</evidence>
<dbReference type="InterPro" id="IPR026139">
    <property type="entry name" value="GOLM1/CASC4"/>
</dbReference>
<sequence length="407" mass="45150">MGALGNSRRGGRTPPLLIGALIACIIVLGFNYWVSNSRNAELQTKLYELEGIVRRAVAERGAVEKKKNEFQDELRRQGEQITRIENQHSSQLEEARATWKEEKEKLLLNISSSTKTILTIKGQFNELSENLEKIQKKLQDCEKTDSSLKKRITEEQAQCKSQLQSVKDECTAKLAATKQKAELMTKNNNSPLPTHSQEPPTPPEAKATKEEDAMKKPEQGNPEKGSAQKQKEERSSVQAQGQPLSENIKLQELENNEIIEAKEVEIQAPNPEKDASNSNGRPVSVSIDAKAVDKGAVELGNKAANSTEGNDLEVFDIHGTDFKAEDTEDGRVQEKAVKEEDIADYNGDEQNIGESEVDKEVQLTGNAGKEEDKVQLEADVEGPADYNGDEDNEGEFEADKQMELSEM</sequence>
<evidence type="ECO:0000256" key="2">
    <source>
        <dbReference type="ARBA" id="ARBA00007474"/>
    </source>
</evidence>
<name>A0A8C9RMV9_SCLFO</name>
<evidence type="ECO:0000256" key="9">
    <source>
        <dbReference type="SAM" id="MobiDB-lite"/>
    </source>
</evidence>
<dbReference type="Ensembl" id="ENSSFOT00015015273.2">
    <property type="protein sequence ID" value="ENSSFOP00015015093.1"/>
    <property type="gene ID" value="ENSSFOG00015009762.2"/>
</dbReference>
<feature type="compositionally biased region" description="Basic and acidic residues" evidence="9">
    <location>
        <begin position="397"/>
        <end position="407"/>
    </location>
</feature>
<evidence type="ECO:0000256" key="10">
    <source>
        <dbReference type="SAM" id="Phobius"/>
    </source>
</evidence>
<comment type="similarity">
    <text evidence="2">Belongs to the GOLM family.</text>
</comment>
<feature type="compositionally biased region" description="Polar residues" evidence="9">
    <location>
        <begin position="236"/>
        <end position="245"/>
    </location>
</feature>
<feature type="compositionally biased region" description="Acidic residues" evidence="9">
    <location>
        <begin position="378"/>
        <end position="396"/>
    </location>
</feature>
<dbReference type="GeneID" id="108938386"/>
<keyword evidence="7 10" id="KW-0472">Membrane</keyword>
<dbReference type="OrthoDB" id="9947543at2759"/>
<feature type="coiled-coil region" evidence="8">
    <location>
        <begin position="67"/>
        <end position="169"/>
    </location>
</feature>
<keyword evidence="3 10" id="KW-0812">Transmembrane</keyword>
<dbReference type="GO" id="GO:0005794">
    <property type="term" value="C:Golgi apparatus"/>
    <property type="evidence" value="ECO:0007669"/>
    <property type="project" value="TreeGrafter"/>
</dbReference>
<feature type="compositionally biased region" description="Polar residues" evidence="9">
    <location>
        <begin position="185"/>
        <end position="198"/>
    </location>
</feature>
<dbReference type="RefSeq" id="XP_018614445.1">
    <property type="nucleotide sequence ID" value="XM_018758929.1"/>
</dbReference>
<evidence type="ECO:0000256" key="5">
    <source>
        <dbReference type="ARBA" id="ARBA00022989"/>
    </source>
</evidence>
<feature type="compositionally biased region" description="Basic and acidic residues" evidence="9">
    <location>
        <begin position="206"/>
        <end position="218"/>
    </location>
</feature>
<reference evidence="11 12" key="1">
    <citation type="submission" date="2019-04" db="EMBL/GenBank/DDBJ databases">
        <authorList>
            <consortium name="Wellcome Sanger Institute Data Sharing"/>
        </authorList>
    </citation>
    <scope>NUCLEOTIDE SEQUENCE [LARGE SCALE GENOMIC DNA]</scope>
</reference>
<evidence type="ECO:0000313" key="12">
    <source>
        <dbReference type="Proteomes" id="UP000694397"/>
    </source>
</evidence>
<reference evidence="11" key="2">
    <citation type="submission" date="2025-08" db="UniProtKB">
        <authorList>
            <consortium name="Ensembl"/>
        </authorList>
    </citation>
    <scope>IDENTIFICATION</scope>
</reference>
<feature type="region of interest" description="Disordered" evidence="9">
    <location>
        <begin position="377"/>
        <end position="407"/>
    </location>
</feature>
<keyword evidence="5 10" id="KW-1133">Transmembrane helix</keyword>
<dbReference type="KEGG" id="sfm:108938386"/>
<evidence type="ECO:0000313" key="11">
    <source>
        <dbReference type="Ensembl" id="ENSSFOP00015015093.1"/>
    </source>
</evidence>
<dbReference type="PRINTS" id="PR02084">
    <property type="entry name" value="GOLM1CASC4"/>
</dbReference>
<dbReference type="GO" id="GO:0016020">
    <property type="term" value="C:membrane"/>
    <property type="evidence" value="ECO:0007669"/>
    <property type="project" value="UniProtKB-SubCell"/>
</dbReference>
<dbReference type="Proteomes" id="UP000694397">
    <property type="component" value="Chromosome 17"/>
</dbReference>
<accession>A0A8C9RMV9</accession>
<proteinExistence type="inferred from homology"/>